<organism evidence="2 3">
    <name type="scientific">Bacillus cereus</name>
    <dbReference type="NCBI Taxonomy" id="1396"/>
    <lineage>
        <taxon>Bacteria</taxon>
        <taxon>Bacillati</taxon>
        <taxon>Bacillota</taxon>
        <taxon>Bacilli</taxon>
        <taxon>Bacillales</taxon>
        <taxon>Bacillaceae</taxon>
        <taxon>Bacillus</taxon>
        <taxon>Bacillus cereus group</taxon>
    </lineage>
</organism>
<dbReference type="EMBL" id="LJKE01000098">
    <property type="protein sequence ID" value="KZD56295.1"/>
    <property type="molecule type" value="Genomic_DNA"/>
</dbReference>
<protein>
    <submittedName>
        <fullName evidence="2">Uncharacterized protein</fullName>
    </submittedName>
</protein>
<feature type="coiled-coil region" evidence="1">
    <location>
        <begin position="88"/>
        <end position="115"/>
    </location>
</feature>
<proteinExistence type="predicted"/>
<name>A0A164LKJ5_BACCE</name>
<gene>
    <name evidence="2" type="ORF">B4088_5144</name>
</gene>
<reference evidence="2 3" key="1">
    <citation type="submission" date="2015-09" db="EMBL/GenBank/DDBJ databases">
        <title>Bacillus cereus food isolates.</title>
        <authorList>
            <person name="Boekhorst J."/>
        </authorList>
    </citation>
    <scope>NUCLEOTIDE SEQUENCE [LARGE SCALE GENOMIC DNA]</scope>
    <source>
        <strain evidence="2 3">B4088</strain>
    </source>
</reference>
<keyword evidence="1" id="KW-0175">Coiled coil</keyword>
<evidence type="ECO:0000313" key="3">
    <source>
        <dbReference type="Proteomes" id="UP000076482"/>
    </source>
</evidence>
<dbReference type="AlphaFoldDB" id="A0A164LKJ5"/>
<dbReference type="Proteomes" id="UP000076482">
    <property type="component" value="Unassembled WGS sequence"/>
</dbReference>
<dbReference type="RefSeq" id="WP_063262704.1">
    <property type="nucleotide sequence ID" value="NZ_LJKE01000098.1"/>
</dbReference>
<comment type="caution">
    <text evidence="2">The sequence shown here is derived from an EMBL/GenBank/DDBJ whole genome shotgun (WGS) entry which is preliminary data.</text>
</comment>
<accession>A0A164LKJ5</accession>
<sequence>MASKKHIIIEENRGIFLKRTSNMAHDLESVSSILVNFGLAKNRRIAQRWVRENRIKAEWLSGEDDRRAGKIVRESEIFKTITSEIPALKVMFNAIDELQKENDELKKQIEKSDKQK</sequence>
<evidence type="ECO:0000256" key="1">
    <source>
        <dbReference type="SAM" id="Coils"/>
    </source>
</evidence>
<evidence type="ECO:0000313" key="2">
    <source>
        <dbReference type="EMBL" id="KZD56295.1"/>
    </source>
</evidence>
<dbReference type="PATRIC" id="fig|1396.535.peg.6877"/>